<feature type="binding site" evidence="8">
    <location>
        <position position="54"/>
    </location>
    <ligand>
        <name>substrate</name>
    </ligand>
</feature>
<keyword evidence="2 8" id="KW-0028">Amino-acid biosynthesis</keyword>
<dbReference type="InterPro" id="IPR001048">
    <property type="entry name" value="Asp/Glu/Uridylate_kinase"/>
</dbReference>
<dbReference type="GO" id="GO:0055129">
    <property type="term" value="P:L-proline biosynthetic process"/>
    <property type="evidence" value="ECO:0007669"/>
    <property type="project" value="UniProtKB-UniRule"/>
</dbReference>
<organism evidence="10 11">
    <name type="scientific">Candidatus Zymogenus saltonus</name>
    <dbReference type="NCBI Taxonomy" id="2844893"/>
    <lineage>
        <taxon>Bacteria</taxon>
        <taxon>Deltaproteobacteria</taxon>
        <taxon>Candidatus Zymogenia</taxon>
        <taxon>Candidatus Zymogeniales</taxon>
        <taxon>Candidatus Zymogenaceae</taxon>
        <taxon>Candidatus Zymogenus</taxon>
    </lineage>
</organism>
<reference evidence="10" key="2">
    <citation type="submission" date="2021-01" db="EMBL/GenBank/DDBJ databases">
        <authorList>
            <person name="Hahn C.R."/>
            <person name="Youssef N.H."/>
            <person name="Elshahed M."/>
        </authorList>
    </citation>
    <scope>NUCLEOTIDE SEQUENCE</scope>
    <source>
        <strain evidence="10">Zod_Metabat.24</strain>
    </source>
</reference>
<dbReference type="Pfam" id="PF01472">
    <property type="entry name" value="PUA"/>
    <property type="match status" value="1"/>
</dbReference>
<protein>
    <recommendedName>
        <fullName evidence="8">Glutamate 5-kinase</fullName>
        <ecNumber evidence="8">2.7.2.11</ecNumber>
    </recommendedName>
    <alternativeName>
        <fullName evidence="8">Gamma-glutamyl kinase</fullName>
        <shortName evidence="8">GK</shortName>
    </alternativeName>
</protein>
<dbReference type="GO" id="GO:0005829">
    <property type="term" value="C:cytosol"/>
    <property type="evidence" value="ECO:0007669"/>
    <property type="project" value="TreeGrafter"/>
</dbReference>
<comment type="similarity">
    <text evidence="8">Belongs to the glutamate 5-kinase family.</text>
</comment>
<evidence type="ECO:0000256" key="1">
    <source>
        <dbReference type="ARBA" id="ARBA00022490"/>
    </source>
</evidence>
<feature type="binding site" evidence="8">
    <location>
        <position position="15"/>
    </location>
    <ligand>
        <name>ATP</name>
        <dbReference type="ChEBI" id="CHEBI:30616"/>
    </ligand>
</feature>
<evidence type="ECO:0000256" key="3">
    <source>
        <dbReference type="ARBA" id="ARBA00022650"/>
    </source>
</evidence>
<evidence type="ECO:0000256" key="7">
    <source>
        <dbReference type="ARBA" id="ARBA00022840"/>
    </source>
</evidence>
<comment type="catalytic activity">
    <reaction evidence="8">
        <text>L-glutamate + ATP = L-glutamyl 5-phosphate + ADP</text>
        <dbReference type="Rhea" id="RHEA:14877"/>
        <dbReference type="ChEBI" id="CHEBI:29985"/>
        <dbReference type="ChEBI" id="CHEBI:30616"/>
        <dbReference type="ChEBI" id="CHEBI:58274"/>
        <dbReference type="ChEBI" id="CHEBI:456216"/>
        <dbReference type="EC" id="2.7.2.11"/>
    </reaction>
</comment>
<dbReference type="PANTHER" id="PTHR43654">
    <property type="entry name" value="GLUTAMATE 5-KINASE"/>
    <property type="match status" value="1"/>
</dbReference>
<dbReference type="InterPro" id="IPR005715">
    <property type="entry name" value="Glu_5kinase/COase_Synthase"/>
</dbReference>
<keyword evidence="5 8" id="KW-0547">Nucleotide-binding</keyword>
<dbReference type="PROSITE" id="PS00902">
    <property type="entry name" value="GLUTAMATE_5_KINASE"/>
    <property type="match status" value="1"/>
</dbReference>
<dbReference type="InterPro" id="IPR001057">
    <property type="entry name" value="Glu/AcGlu_kinase"/>
</dbReference>
<keyword evidence="3 8" id="KW-0641">Proline biosynthesis</keyword>
<dbReference type="EC" id="2.7.2.11" evidence="8"/>
<gene>
    <name evidence="8 10" type="primary">proB</name>
    <name evidence="10" type="ORF">JW984_00650</name>
</gene>
<dbReference type="NCBIfam" id="TIGR01027">
    <property type="entry name" value="proB"/>
    <property type="match status" value="1"/>
</dbReference>
<dbReference type="HAMAP" id="MF_00456">
    <property type="entry name" value="ProB"/>
    <property type="match status" value="1"/>
</dbReference>
<evidence type="ECO:0000256" key="4">
    <source>
        <dbReference type="ARBA" id="ARBA00022679"/>
    </source>
</evidence>
<comment type="caution">
    <text evidence="8">Lacks conserved residue(s) required for the propagation of feature annotation.</text>
</comment>
<feature type="binding site" evidence="8">
    <location>
        <begin position="173"/>
        <end position="174"/>
    </location>
    <ligand>
        <name>ATP</name>
        <dbReference type="ChEBI" id="CHEBI:30616"/>
    </ligand>
</feature>
<comment type="function">
    <text evidence="8">Catalyzes the transfer of a phosphate group to glutamate to form L-glutamate 5-phosphate.</text>
</comment>
<evidence type="ECO:0000259" key="9">
    <source>
        <dbReference type="SMART" id="SM00359"/>
    </source>
</evidence>
<dbReference type="InterPro" id="IPR011529">
    <property type="entry name" value="Glu_5kinase"/>
</dbReference>
<proteinExistence type="inferred from homology"/>
<keyword evidence="6 8" id="KW-0418">Kinase</keyword>
<keyword evidence="4 8" id="KW-0808">Transferase</keyword>
<comment type="pathway">
    <text evidence="8">Amino-acid biosynthesis; L-proline biosynthesis; L-glutamate 5-semialdehyde from L-glutamate: step 1/2.</text>
</comment>
<dbReference type="InterPro" id="IPR036974">
    <property type="entry name" value="PUA_sf"/>
</dbReference>
<evidence type="ECO:0000313" key="11">
    <source>
        <dbReference type="Proteomes" id="UP000809273"/>
    </source>
</evidence>
<dbReference type="GO" id="GO:0005524">
    <property type="term" value="F:ATP binding"/>
    <property type="evidence" value="ECO:0007669"/>
    <property type="project" value="UniProtKB-KW"/>
</dbReference>
<dbReference type="InterPro" id="IPR036393">
    <property type="entry name" value="AceGlu_kinase-like_sf"/>
</dbReference>
<name>A0A9D8KBR7_9DELT</name>
<dbReference type="SMART" id="SM00359">
    <property type="entry name" value="PUA"/>
    <property type="match status" value="1"/>
</dbReference>
<dbReference type="PROSITE" id="PS50890">
    <property type="entry name" value="PUA"/>
    <property type="match status" value="1"/>
</dbReference>
<keyword evidence="7 8" id="KW-0067">ATP-binding</keyword>
<dbReference type="GO" id="GO:0003723">
    <property type="term" value="F:RNA binding"/>
    <property type="evidence" value="ECO:0007669"/>
    <property type="project" value="InterPro"/>
</dbReference>
<feature type="binding site" evidence="8">
    <location>
        <position position="153"/>
    </location>
    <ligand>
        <name>substrate</name>
    </ligand>
</feature>
<dbReference type="Pfam" id="PF00696">
    <property type="entry name" value="AA_kinase"/>
    <property type="match status" value="1"/>
</dbReference>
<keyword evidence="1 8" id="KW-0963">Cytoplasm</keyword>
<dbReference type="InterPro" id="IPR002478">
    <property type="entry name" value="PUA"/>
</dbReference>
<dbReference type="Proteomes" id="UP000809273">
    <property type="component" value="Unassembled WGS sequence"/>
</dbReference>
<dbReference type="SUPFAM" id="SSF88697">
    <property type="entry name" value="PUA domain-like"/>
    <property type="match status" value="1"/>
</dbReference>
<evidence type="ECO:0000256" key="2">
    <source>
        <dbReference type="ARBA" id="ARBA00022605"/>
    </source>
</evidence>
<dbReference type="InterPro" id="IPR015947">
    <property type="entry name" value="PUA-like_sf"/>
</dbReference>
<feature type="binding site" evidence="8">
    <location>
        <position position="141"/>
    </location>
    <ligand>
        <name>substrate</name>
    </ligand>
</feature>
<dbReference type="InterPro" id="IPR041739">
    <property type="entry name" value="G5K_ProB"/>
</dbReference>
<dbReference type="GO" id="GO:0004349">
    <property type="term" value="F:glutamate 5-kinase activity"/>
    <property type="evidence" value="ECO:0007669"/>
    <property type="project" value="UniProtKB-UniRule"/>
</dbReference>
<dbReference type="CDD" id="cd04242">
    <property type="entry name" value="AAK_G5K_ProB"/>
    <property type="match status" value="1"/>
</dbReference>
<comment type="caution">
    <text evidence="10">The sequence shown here is derived from an EMBL/GenBank/DDBJ whole genome shotgun (WGS) entry which is preliminary data.</text>
</comment>
<sequence length="374" mass="40593">MRKELIGNVKRAVVKIGSGVLTAKEGLNIVAIERITSEIAAVKERGIECVIVSSGAIAAGVPKLGFLAKPTAMAELQAAASVGQTSLMRAYERSFENHGIVVGQILLTNRDLSYRHRFINARNTIFTLLDLGIIPIINENDTVVVDEIRLGDNDFLAAQTINLVEADLLLLLTDTAGFYDKDPNLHKDAKLISIVKNVKEEASHLAADTSTKVGVGGMKTKVEAAQMAVEMGIPAIIGSGVQKDSIIDIFDAKDVGTLFLPKKVGMKSKKYWIRYSPKVTGTIEVDEGAFKAIVNGGKSLLPGGIVMVTGNFKEKEIVSLLGPEGEEFARGQVNYNYHELMEIKGKKTGEIRRGKGDKHPDEVVHRDNLVLIHR</sequence>
<dbReference type="CDD" id="cd21157">
    <property type="entry name" value="PUA_G5K"/>
    <property type="match status" value="1"/>
</dbReference>
<evidence type="ECO:0000256" key="6">
    <source>
        <dbReference type="ARBA" id="ARBA00022777"/>
    </source>
</evidence>
<evidence type="ECO:0000256" key="8">
    <source>
        <dbReference type="HAMAP-Rule" id="MF_00456"/>
    </source>
</evidence>
<dbReference type="EMBL" id="JAFGIX010000003">
    <property type="protein sequence ID" value="MBN1571687.1"/>
    <property type="molecule type" value="Genomic_DNA"/>
</dbReference>
<dbReference type="PANTHER" id="PTHR43654:SF1">
    <property type="entry name" value="ISOPENTENYL PHOSPHATE KINASE"/>
    <property type="match status" value="1"/>
</dbReference>
<dbReference type="AlphaFoldDB" id="A0A9D8KBR7"/>
<dbReference type="InterPro" id="IPR019797">
    <property type="entry name" value="Glutamate_5-kinase_CS"/>
</dbReference>
<comment type="subcellular location">
    <subcellularLocation>
        <location evidence="8">Cytoplasm</location>
    </subcellularLocation>
</comment>
<dbReference type="SUPFAM" id="SSF53633">
    <property type="entry name" value="Carbamate kinase-like"/>
    <property type="match status" value="1"/>
</dbReference>
<evidence type="ECO:0000313" key="10">
    <source>
        <dbReference type="EMBL" id="MBN1571687.1"/>
    </source>
</evidence>
<accession>A0A9D8KBR7</accession>
<dbReference type="FunFam" id="3.40.1160.10:FF:000018">
    <property type="entry name" value="Glutamate 5-kinase"/>
    <property type="match status" value="1"/>
</dbReference>
<dbReference type="PIRSF" id="PIRSF000729">
    <property type="entry name" value="GK"/>
    <property type="match status" value="1"/>
</dbReference>
<dbReference type="PRINTS" id="PR00474">
    <property type="entry name" value="GLU5KINASE"/>
</dbReference>
<dbReference type="Gene3D" id="2.30.130.10">
    <property type="entry name" value="PUA domain"/>
    <property type="match status" value="1"/>
</dbReference>
<reference evidence="10" key="1">
    <citation type="journal article" date="2021" name="Environ. Microbiol.">
        <title>Genomic characterization of three novel Desulfobacterota classes expand the metabolic and phylogenetic diversity of the phylum.</title>
        <authorList>
            <person name="Murphy C.L."/>
            <person name="Biggerstaff J."/>
            <person name="Eichhorn A."/>
            <person name="Ewing E."/>
            <person name="Shahan R."/>
            <person name="Soriano D."/>
            <person name="Stewart S."/>
            <person name="VanMol K."/>
            <person name="Walker R."/>
            <person name="Walters P."/>
            <person name="Elshahed M.S."/>
            <person name="Youssef N.H."/>
        </authorList>
    </citation>
    <scope>NUCLEOTIDE SEQUENCE</scope>
    <source>
        <strain evidence="10">Zod_Metabat.24</strain>
    </source>
</reference>
<feature type="domain" description="PUA" evidence="9">
    <location>
        <begin position="281"/>
        <end position="364"/>
    </location>
</feature>
<dbReference type="Gene3D" id="3.40.1160.10">
    <property type="entry name" value="Acetylglutamate kinase-like"/>
    <property type="match status" value="2"/>
</dbReference>
<evidence type="ECO:0000256" key="5">
    <source>
        <dbReference type="ARBA" id="ARBA00022741"/>
    </source>
</evidence>